<dbReference type="RefSeq" id="WP_005603925.1">
    <property type="nucleotide sequence ID" value="NZ_GG663524.1"/>
</dbReference>
<keyword evidence="3" id="KW-0812">Transmembrane</keyword>
<evidence type="ECO:0000256" key="2">
    <source>
        <dbReference type="ARBA" id="ARBA00023315"/>
    </source>
</evidence>
<keyword evidence="3" id="KW-1133">Transmembrane helix</keyword>
<name>D4S1N5_9FIRM</name>
<dbReference type="PANTHER" id="PTHR10434:SF11">
    <property type="entry name" value="1-ACYL-SN-GLYCEROL-3-PHOSPHATE ACYLTRANSFERASE"/>
    <property type="match status" value="1"/>
</dbReference>
<dbReference type="GeneID" id="98917864"/>
<sequence>MMHKINVVLASIFTAVVMAVFPPVNCFLYRHLYLILPVMAGLWLLAYLVLFLLFWIFSAFVSLTINTKKTYEKQSRFYCKLFALIMEYGAMVATADITVTGMEKLPKPSEGRFLFVSNHKSVFDTFIQVGAFRKYPFAFISKPENFKITMGHRYMTRCRYMAIDREDVRSGAKITRLASQMISSGDSCVGVYPEGTRNKTDETLIEFKPGCFKSAVWAKSPIVIGVLHNTVEMHKNFPFKRTPVHFEIIETMPYEKFKGWTTVQISDYVKHRMLERLE</sequence>
<accession>D4S1N5</accession>
<feature type="domain" description="Phospholipid/glycerol acyltransferase" evidence="4">
    <location>
        <begin position="113"/>
        <end position="231"/>
    </location>
</feature>
<keyword evidence="3" id="KW-0472">Membrane</keyword>
<keyword evidence="6" id="KW-1185">Reference proteome</keyword>
<keyword evidence="2 5" id="KW-0012">Acyltransferase</keyword>
<dbReference type="GO" id="GO:0003841">
    <property type="term" value="F:1-acylglycerol-3-phosphate O-acyltransferase activity"/>
    <property type="evidence" value="ECO:0007669"/>
    <property type="project" value="TreeGrafter"/>
</dbReference>
<organism evidence="5 6">
    <name type="scientific">Eshraghiella crossota DSM 2876</name>
    <dbReference type="NCBI Taxonomy" id="511680"/>
    <lineage>
        <taxon>Bacteria</taxon>
        <taxon>Bacillati</taxon>
        <taxon>Bacillota</taxon>
        <taxon>Clostridia</taxon>
        <taxon>Lachnospirales</taxon>
        <taxon>Lachnospiraceae</taxon>
        <taxon>Eshraghiella</taxon>
    </lineage>
</organism>
<dbReference type="GO" id="GO:0006654">
    <property type="term" value="P:phosphatidic acid biosynthetic process"/>
    <property type="evidence" value="ECO:0007669"/>
    <property type="project" value="TreeGrafter"/>
</dbReference>
<dbReference type="SMART" id="SM00563">
    <property type="entry name" value="PlsC"/>
    <property type="match status" value="1"/>
</dbReference>
<dbReference type="InterPro" id="IPR002123">
    <property type="entry name" value="Plipid/glycerol_acylTrfase"/>
</dbReference>
<keyword evidence="1 5" id="KW-0808">Transferase</keyword>
<feature type="transmembrane region" description="Helical" evidence="3">
    <location>
        <begin position="42"/>
        <end position="65"/>
    </location>
</feature>
<dbReference type="STRING" id="45851.BHV86_08325"/>
<gene>
    <name evidence="5" type="ORF">BUTYVIB_02007</name>
</gene>
<evidence type="ECO:0000313" key="5">
    <source>
        <dbReference type="EMBL" id="EFF67783.1"/>
    </source>
</evidence>
<evidence type="ECO:0000259" key="4">
    <source>
        <dbReference type="SMART" id="SM00563"/>
    </source>
</evidence>
<evidence type="ECO:0000313" key="6">
    <source>
        <dbReference type="Proteomes" id="UP000006238"/>
    </source>
</evidence>
<evidence type="ECO:0000256" key="1">
    <source>
        <dbReference type="ARBA" id="ARBA00022679"/>
    </source>
</evidence>
<proteinExistence type="predicted"/>
<dbReference type="SUPFAM" id="SSF69593">
    <property type="entry name" value="Glycerol-3-phosphate (1)-acyltransferase"/>
    <property type="match status" value="1"/>
</dbReference>
<dbReference type="Pfam" id="PF01553">
    <property type="entry name" value="Acyltransferase"/>
    <property type="match status" value="1"/>
</dbReference>
<dbReference type="PANTHER" id="PTHR10434">
    <property type="entry name" value="1-ACYL-SN-GLYCEROL-3-PHOSPHATE ACYLTRANSFERASE"/>
    <property type="match status" value="1"/>
</dbReference>
<dbReference type="Proteomes" id="UP000006238">
    <property type="component" value="Unassembled WGS sequence"/>
</dbReference>
<dbReference type="eggNOG" id="COG0204">
    <property type="taxonomic scope" value="Bacteria"/>
</dbReference>
<dbReference type="CDD" id="cd07989">
    <property type="entry name" value="LPLAT_AGPAT-like"/>
    <property type="match status" value="1"/>
</dbReference>
<dbReference type="HOGENOM" id="CLU_027938_6_1_9"/>
<dbReference type="AlphaFoldDB" id="D4S1N5"/>
<reference evidence="5 6" key="1">
    <citation type="submission" date="2010-02" db="EMBL/GenBank/DDBJ databases">
        <authorList>
            <person name="Weinstock G."/>
            <person name="Sodergren E."/>
            <person name="Clifton S."/>
            <person name="Fulton L."/>
            <person name="Fulton B."/>
            <person name="Courtney L."/>
            <person name="Fronick C."/>
            <person name="Harrison M."/>
            <person name="Strong C."/>
            <person name="Farmer C."/>
            <person name="Delahaunty K."/>
            <person name="Markovic C."/>
            <person name="Hall O."/>
            <person name="Minx P."/>
            <person name="Tomlinson C."/>
            <person name="Mitreva M."/>
            <person name="Nelson J."/>
            <person name="Hou S."/>
            <person name="Wollam A."/>
            <person name="Pepin K.H."/>
            <person name="Johnson M."/>
            <person name="Bhonagiri V."/>
            <person name="Zhang X."/>
            <person name="Suruliraj S."/>
            <person name="Warren W."/>
            <person name="Chinwalla A."/>
            <person name="Mardis E.R."/>
            <person name="Wilson R.K."/>
        </authorList>
    </citation>
    <scope>NUCLEOTIDE SEQUENCE [LARGE SCALE GENOMIC DNA]</scope>
    <source>
        <strain evidence="5 6">DSM 2876</strain>
    </source>
</reference>
<comment type="caution">
    <text evidence="5">The sequence shown here is derived from an EMBL/GenBank/DDBJ whole genome shotgun (WGS) entry which is preliminary data.</text>
</comment>
<protein>
    <submittedName>
        <fullName evidence="5">Acyltransferase</fullName>
    </submittedName>
</protein>
<evidence type="ECO:0000256" key="3">
    <source>
        <dbReference type="SAM" id="Phobius"/>
    </source>
</evidence>
<feature type="transmembrane region" description="Helical" evidence="3">
    <location>
        <begin position="77"/>
        <end position="99"/>
    </location>
</feature>
<dbReference type="EMBL" id="ABWN01000035">
    <property type="protein sequence ID" value="EFF67783.1"/>
    <property type="molecule type" value="Genomic_DNA"/>
</dbReference>